<dbReference type="Proteomes" id="UP000051612">
    <property type="component" value="Unassembled WGS sequence"/>
</dbReference>
<evidence type="ECO:0000256" key="1">
    <source>
        <dbReference type="ARBA" id="ARBA00023015"/>
    </source>
</evidence>
<keyword evidence="1" id="KW-0805">Transcription regulation</keyword>
<dbReference type="InterPro" id="IPR009057">
    <property type="entry name" value="Homeodomain-like_sf"/>
</dbReference>
<evidence type="ECO:0000259" key="4">
    <source>
        <dbReference type="PROSITE" id="PS01124"/>
    </source>
</evidence>
<dbReference type="Pfam" id="PF12833">
    <property type="entry name" value="HTH_18"/>
    <property type="match status" value="1"/>
</dbReference>
<dbReference type="PRINTS" id="PR00032">
    <property type="entry name" value="HTHARAC"/>
</dbReference>
<dbReference type="CDD" id="cd06986">
    <property type="entry name" value="cupin_MmsR-like_N"/>
    <property type="match status" value="1"/>
</dbReference>
<evidence type="ECO:0000256" key="3">
    <source>
        <dbReference type="ARBA" id="ARBA00023163"/>
    </source>
</evidence>
<dbReference type="PATRIC" id="fig|1423772.3.peg.679"/>
<comment type="caution">
    <text evidence="5">The sequence shown here is derived from an EMBL/GenBank/DDBJ whole genome shotgun (WGS) entry which is preliminary data.</text>
</comment>
<sequence>MVMQINDVSILTQRKQPESDFSLCEVGYEKCRPTKKIEFIPIDYWVLHYVTAGQGYFGTPSFPTTKLTAGDFFIIPANCRNRYYPDPKDPWSYRWIGFSGKAASKYLAQVGLNKENCVIRNAFDSKIEHQFYQVYCDFRDQNTFALLSGAFSIFNSLAHLHQEKVAASQPEWLFNEIIAYINTHLNERITVDELALKYNIDRTYIYKLFKRYHKLSPSTYIQQIKLQQACSLLRKSSLSITEISYELGFASSAYFSKFFYKWMQCTPTDYRSRFIFER</sequence>
<dbReference type="InterPro" id="IPR020449">
    <property type="entry name" value="Tscrpt_reg_AraC-type_HTH"/>
</dbReference>
<dbReference type="Pfam" id="PF02311">
    <property type="entry name" value="AraC_binding"/>
    <property type="match status" value="1"/>
</dbReference>
<keyword evidence="3" id="KW-0804">Transcription</keyword>
<dbReference type="SUPFAM" id="SSF51215">
    <property type="entry name" value="Regulatory protein AraC"/>
    <property type="match status" value="1"/>
</dbReference>
<dbReference type="PANTHER" id="PTHR43280:SF2">
    <property type="entry name" value="HTH-TYPE TRANSCRIPTIONAL REGULATOR EXSA"/>
    <property type="match status" value="1"/>
</dbReference>
<evidence type="ECO:0000313" key="6">
    <source>
        <dbReference type="Proteomes" id="UP000051612"/>
    </source>
</evidence>
<gene>
    <name evidence="5" type="ORF">FC48_GL000618</name>
</gene>
<protein>
    <submittedName>
        <fullName evidence="5">AraC family transcriptional regulator</fullName>
    </submittedName>
</protein>
<dbReference type="PROSITE" id="PS01124">
    <property type="entry name" value="HTH_ARAC_FAMILY_2"/>
    <property type="match status" value="1"/>
</dbReference>
<evidence type="ECO:0000256" key="2">
    <source>
        <dbReference type="ARBA" id="ARBA00023125"/>
    </source>
</evidence>
<reference evidence="5 6" key="1">
    <citation type="journal article" date="2015" name="Genome Announc.">
        <title>Expanding the biotechnology potential of lactobacilli through comparative genomics of 213 strains and associated genera.</title>
        <authorList>
            <person name="Sun Z."/>
            <person name="Harris H.M."/>
            <person name="McCann A."/>
            <person name="Guo C."/>
            <person name="Argimon S."/>
            <person name="Zhang W."/>
            <person name="Yang X."/>
            <person name="Jeffery I.B."/>
            <person name="Cooney J.C."/>
            <person name="Kagawa T.F."/>
            <person name="Liu W."/>
            <person name="Song Y."/>
            <person name="Salvetti E."/>
            <person name="Wrobel A."/>
            <person name="Rasinkangas P."/>
            <person name="Parkhill J."/>
            <person name="Rea M.C."/>
            <person name="O'Sullivan O."/>
            <person name="Ritari J."/>
            <person name="Douillard F.P."/>
            <person name="Paul Ross R."/>
            <person name="Yang R."/>
            <person name="Briner A.E."/>
            <person name="Felis G.E."/>
            <person name="de Vos W.M."/>
            <person name="Barrangou R."/>
            <person name="Klaenhammer T.R."/>
            <person name="Caufield P.W."/>
            <person name="Cui Y."/>
            <person name="Zhang H."/>
            <person name="O'Toole P.W."/>
        </authorList>
    </citation>
    <scope>NUCLEOTIDE SEQUENCE [LARGE SCALE GENOMIC DNA]</scope>
    <source>
        <strain evidence="5 6">DSM 20452</strain>
    </source>
</reference>
<dbReference type="Gene3D" id="2.60.120.280">
    <property type="entry name" value="Regulatory protein AraC"/>
    <property type="match status" value="1"/>
</dbReference>
<dbReference type="GO" id="GO:0043565">
    <property type="term" value="F:sequence-specific DNA binding"/>
    <property type="evidence" value="ECO:0007669"/>
    <property type="project" value="InterPro"/>
</dbReference>
<accession>A0A0R2BBE6</accession>
<dbReference type="EMBL" id="AYYN01000128">
    <property type="protein sequence ID" value="KRM73883.1"/>
    <property type="molecule type" value="Genomic_DNA"/>
</dbReference>
<dbReference type="InterPro" id="IPR018060">
    <property type="entry name" value="HTH_AraC"/>
</dbReference>
<dbReference type="AlphaFoldDB" id="A0A0R2BBE6"/>
<dbReference type="GO" id="GO:0003700">
    <property type="term" value="F:DNA-binding transcription factor activity"/>
    <property type="evidence" value="ECO:0007669"/>
    <property type="project" value="InterPro"/>
</dbReference>
<dbReference type="SUPFAM" id="SSF46689">
    <property type="entry name" value="Homeodomain-like"/>
    <property type="match status" value="2"/>
</dbReference>
<organism evidence="5 6">
    <name type="scientific">Ligilactobacillus murinus DSM 20452 = NBRC 14221</name>
    <dbReference type="NCBI Taxonomy" id="1423772"/>
    <lineage>
        <taxon>Bacteria</taxon>
        <taxon>Bacillati</taxon>
        <taxon>Bacillota</taxon>
        <taxon>Bacilli</taxon>
        <taxon>Lactobacillales</taxon>
        <taxon>Lactobacillaceae</taxon>
        <taxon>Ligilactobacillus</taxon>
    </lineage>
</organism>
<name>A0A0R2BBE6_9LACO</name>
<keyword evidence="2" id="KW-0238">DNA-binding</keyword>
<dbReference type="InterPro" id="IPR037923">
    <property type="entry name" value="HTH-like"/>
</dbReference>
<feature type="domain" description="HTH araC/xylS-type" evidence="4">
    <location>
        <begin position="175"/>
        <end position="273"/>
    </location>
</feature>
<dbReference type="InterPro" id="IPR003313">
    <property type="entry name" value="AraC-bd"/>
</dbReference>
<proteinExistence type="predicted"/>
<evidence type="ECO:0000313" key="5">
    <source>
        <dbReference type="EMBL" id="KRM73883.1"/>
    </source>
</evidence>
<dbReference type="PANTHER" id="PTHR43280">
    <property type="entry name" value="ARAC-FAMILY TRANSCRIPTIONAL REGULATOR"/>
    <property type="match status" value="1"/>
</dbReference>
<dbReference type="Gene3D" id="1.10.10.60">
    <property type="entry name" value="Homeodomain-like"/>
    <property type="match status" value="2"/>
</dbReference>
<dbReference type="SMART" id="SM00342">
    <property type="entry name" value="HTH_ARAC"/>
    <property type="match status" value="1"/>
</dbReference>